<accession>L0DCQ7</accession>
<evidence type="ECO:0000256" key="1">
    <source>
        <dbReference type="SAM" id="MobiDB-lite"/>
    </source>
</evidence>
<evidence type="ECO:0000259" key="4">
    <source>
        <dbReference type="Pfam" id="PF07587"/>
    </source>
</evidence>
<evidence type="ECO:0000313" key="6">
    <source>
        <dbReference type="Proteomes" id="UP000010798"/>
    </source>
</evidence>
<dbReference type="InterPro" id="IPR011444">
    <property type="entry name" value="DUF1549"/>
</dbReference>
<feature type="signal peptide" evidence="2">
    <location>
        <begin position="1"/>
        <end position="32"/>
    </location>
</feature>
<feature type="region of interest" description="Disordered" evidence="1">
    <location>
        <begin position="554"/>
        <end position="574"/>
    </location>
</feature>
<dbReference type="PANTHER" id="PTHR35889">
    <property type="entry name" value="CYCLOINULO-OLIGOSACCHARIDE FRUCTANOTRANSFERASE-RELATED"/>
    <property type="match status" value="1"/>
</dbReference>
<dbReference type="KEGG" id="saci:Sinac_2309"/>
<feature type="domain" description="DUF1549" evidence="3">
    <location>
        <begin position="336"/>
        <end position="518"/>
    </location>
</feature>
<dbReference type="Pfam" id="PF07583">
    <property type="entry name" value="PSCyt2"/>
    <property type="match status" value="1"/>
</dbReference>
<dbReference type="Gene3D" id="2.60.40.1080">
    <property type="match status" value="2"/>
</dbReference>
<dbReference type="HOGENOM" id="CLU_005632_0_0_0"/>
<dbReference type="EMBL" id="CP003364">
    <property type="protein sequence ID" value="AGA26623.1"/>
    <property type="molecule type" value="Genomic_DNA"/>
</dbReference>
<feature type="chain" id="PRO_5003940154" description="Ig-like domain-containing protein" evidence="2">
    <location>
        <begin position="33"/>
        <end position="830"/>
    </location>
</feature>
<gene>
    <name evidence="5" type="ordered locus">Sinac_2309</name>
</gene>
<dbReference type="InterPro" id="IPR022655">
    <property type="entry name" value="DUF1553"/>
</dbReference>
<feature type="domain" description="DUF1553" evidence="4">
    <location>
        <begin position="579"/>
        <end position="801"/>
    </location>
</feature>
<dbReference type="OrthoDB" id="289126at2"/>
<evidence type="ECO:0000313" key="5">
    <source>
        <dbReference type="EMBL" id="AGA26623.1"/>
    </source>
</evidence>
<protein>
    <recommendedName>
        <fullName evidence="7">Ig-like domain-containing protein</fullName>
    </recommendedName>
</protein>
<reference evidence="5 6" key="1">
    <citation type="submission" date="2012-02" db="EMBL/GenBank/DDBJ databases">
        <title>Complete sequence of chromosome of Singulisphaera acidiphila DSM 18658.</title>
        <authorList>
            <consortium name="US DOE Joint Genome Institute (JGI-PGF)"/>
            <person name="Lucas S."/>
            <person name="Copeland A."/>
            <person name="Lapidus A."/>
            <person name="Glavina del Rio T."/>
            <person name="Dalin E."/>
            <person name="Tice H."/>
            <person name="Bruce D."/>
            <person name="Goodwin L."/>
            <person name="Pitluck S."/>
            <person name="Peters L."/>
            <person name="Ovchinnikova G."/>
            <person name="Chertkov O."/>
            <person name="Kyrpides N."/>
            <person name="Mavromatis K."/>
            <person name="Ivanova N."/>
            <person name="Brettin T."/>
            <person name="Detter J.C."/>
            <person name="Han C."/>
            <person name="Larimer F."/>
            <person name="Land M."/>
            <person name="Hauser L."/>
            <person name="Markowitz V."/>
            <person name="Cheng J.-F."/>
            <person name="Hugenholtz P."/>
            <person name="Woyke T."/>
            <person name="Wu D."/>
            <person name="Tindall B."/>
            <person name="Pomrenke H."/>
            <person name="Brambilla E."/>
            <person name="Klenk H.-P."/>
            <person name="Eisen J.A."/>
        </authorList>
    </citation>
    <scope>NUCLEOTIDE SEQUENCE [LARGE SCALE GENOMIC DNA]</scope>
    <source>
        <strain evidence="6">ATCC BAA-1392 / DSM 18658 / VKM B-2454 / MOB10</strain>
    </source>
</reference>
<name>L0DCQ7_SINAD</name>
<dbReference type="RefSeq" id="WP_015245778.1">
    <property type="nucleotide sequence ID" value="NC_019892.1"/>
</dbReference>
<proteinExistence type="predicted"/>
<sequence>MTISIRRTTDLAGQVGLAFSLFFGLTAQSVQADSHPSRIKVEPPQIILSGANSRQQVAVTGAFADGTACDLTGSAEFQIDPPGFVRVTPSGVITPVADGSGHLRVIADGKQVDVSLLVSKIDVVRSVSYRLDVVALLAKAGCNMGACHGNLNGKGGFRLSLRGDDPAADWLSLTHDAQGRRTDLLDPSQSLIIQKPTGRLPHEGGQRFPSGSTEEHVLLDWLAGGARDDFSSAPRLARLDVFPTERISTPKALQQQLVVTAEFSDGTRRDVTRLASYDVSDPTSVTVTADGKVEAGRPVETTIAVRYLGGRGISQLAFLADRLDFAWRELPTSNIVDTHTFRKLKSLRINPSELTDDPVFLRRAYLDAVGRLPTLDETRAFATDHEADKRGRLVDRLLSLPEFADFWALKWADLLRNEEKTMGEKGVWVFQRWLRDQFAADLPLDEFARRILTAKGSTYANPPASFYRTNRDPMTAAETVGQVFLGVRLQCARCHNHPFDVWTQDDYFGLAAYFGNVQRKELHNERRDMLDKHEINGDEVVYLSGQAETIQPRTGMTMKPKAPGGPKPSLGNDQDALDDLASWLTRDNPQFARNMTNRVWFHLMGRGIVEPVDDFRDSNPPSNSALLDALTAEFIAKGTRLRPLVAMIMKSTTYQLSAKPNSSNQDDEANFARSLVRLLPAEVLLDAIGQALDTHERFESTPPGMLAVQLPGARMGGKFLKAFGKPDRLLTCECERSDATTLAQAFQLINGDSVRRALEAEDNRIGKLMKSGASEKTIVSEIYLAALSREPTATERDAVLAHVHASQNHRKAWEDACWAVLNSKEFLLRH</sequence>
<dbReference type="STRING" id="886293.Sinac_2309"/>
<evidence type="ECO:0000259" key="3">
    <source>
        <dbReference type="Pfam" id="PF07583"/>
    </source>
</evidence>
<evidence type="ECO:0008006" key="7">
    <source>
        <dbReference type="Google" id="ProtNLM"/>
    </source>
</evidence>
<organism evidence="5 6">
    <name type="scientific">Singulisphaera acidiphila (strain ATCC BAA-1392 / DSM 18658 / VKM B-2454 / MOB10)</name>
    <dbReference type="NCBI Taxonomy" id="886293"/>
    <lineage>
        <taxon>Bacteria</taxon>
        <taxon>Pseudomonadati</taxon>
        <taxon>Planctomycetota</taxon>
        <taxon>Planctomycetia</taxon>
        <taxon>Isosphaerales</taxon>
        <taxon>Isosphaeraceae</taxon>
        <taxon>Singulisphaera</taxon>
    </lineage>
</organism>
<dbReference type="Pfam" id="PF07587">
    <property type="entry name" value="PSD1"/>
    <property type="match status" value="1"/>
</dbReference>
<keyword evidence="2" id="KW-0732">Signal</keyword>
<evidence type="ECO:0000256" key="2">
    <source>
        <dbReference type="SAM" id="SignalP"/>
    </source>
</evidence>
<dbReference type="PANTHER" id="PTHR35889:SF3">
    <property type="entry name" value="F-BOX DOMAIN-CONTAINING PROTEIN"/>
    <property type="match status" value="1"/>
</dbReference>
<keyword evidence="6" id="KW-1185">Reference proteome</keyword>
<dbReference type="Proteomes" id="UP000010798">
    <property type="component" value="Chromosome"/>
</dbReference>
<dbReference type="eggNOG" id="COG5492">
    <property type="taxonomic scope" value="Bacteria"/>
</dbReference>
<dbReference type="AlphaFoldDB" id="L0DCQ7"/>